<dbReference type="InterPro" id="IPR036754">
    <property type="entry name" value="YbaK/aa-tRNA-synt-asso_dom_sf"/>
</dbReference>
<evidence type="ECO:0000313" key="4">
    <source>
        <dbReference type="EMBL" id="PND47625.1"/>
    </source>
</evidence>
<dbReference type="Proteomes" id="UP000235963">
    <property type="component" value="Unassembled WGS sequence"/>
</dbReference>
<dbReference type="EMBL" id="LOCM01000023">
    <property type="protein sequence ID" value="PND47625.1"/>
    <property type="molecule type" value="Genomic_DNA"/>
</dbReference>
<dbReference type="PANTHER" id="PTHR31423">
    <property type="entry name" value="YBAK DOMAIN-CONTAINING PROTEIN"/>
    <property type="match status" value="1"/>
</dbReference>
<dbReference type="InterPro" id="IPR040285">
    <property type="entry name" value="ProX/PRXD1"/>
</dbReference>
<dbReference type="RefSeq" id="WP_102777565.1">
    <property type="nucleotide sequence ID" value="NZ_CBCSGP010000013.1"/>
</dbReference>
<accession>A0A2N8LBU2</accession>
<evidence type="ECO:0000256" key="1">
    <source>
        <dbReference type="ARBA" id="ARBA00010201"/>
    </source>
</evidence>
<dbReference type="GO" id="GO:0002161">
    <property type="term" value="F:aminoacyl-tRNA deacylase activity"/>
    <property type="evidence" value="ECO:0007669"/>
    <property type="project" value="InterPro"/>
</dbReference>
<feature type="domain" description="YbaK/aminoacyl-tRNA synthetase-associated" evidence="3">
    <location>
        <begin position="23"/>
        <end position="149"/>
    </location>
</feature>
<dbReference type="AlphaFoldDB" id="A0A2N8LBU2"/>
<proteinExistence type="inferred from homology"/>
<evidence type="ECO:0000259" key="3">
    <source>
        <dbReference type="Pfam" id="PF04073"/>
    </source>
</evidence>
<evidence type="ECO:0000313" key="5">
    <source>
        <dbReference type="Proteomes" id="UP000235963"/>
    </source>
</evidence>
<dbReference type="PANTHER" id="PTHR31423:SF3">
    <property type="entry name" value="PROLYL-TRNA SYNTHETASE ASSOCIATED DOMAIN-CONTAINING PROTEIN 1-RELATED"/>
    <property type="match status" value="1"/>
</dbReference>
<reference evidence="4 5" key="1">
    <citation type="submission" date="2015-12" db="EMBL/GenBank/DDBJ databases">
        <title>Streptococcus penaeicida sp. nov.</title>
        <authorList>
            <person name="Gomez-Gil B."/>
            <person name="Morales-Covarrubias M."/>
        </authorList>
    </citation>
    <scope>NUCLEOTIDE SEQUENCE [LARGE SCALE GENOMIC DNA]</scope>
    <source>
        <strain evidence="4 5">CAIM 1838</strain>
    </source>
</reference>
<protein>
    <submittedName>
        <fullName evidence="4">Prolyl-tRNA editing protein</fullName>
    </submittedName>
</protein>
<keyword evidence="5" id="KW-1185">Reference proteome</keyword>
<comment type="caution">
    <text evidence="4">The sequence shown here is derived from an EMBL/GenBank/DDBJ whole genome shotgun (WGS) entry which is preliminary data.</text>
</comment>
<dbReference type="SUPFAM" id="SSF55826">
    <property type="entry name" value="YbaK/ProRS associated domain"/>
    <property type="match status" value="1"/>
</dbReference>
<dbReference type="CDD" id="cd04335">
    <property type="entry name" value="PrdX_deacylase"/>
    <property type="match status" value="1"/>
</dbReference>
<evidence type="ECO:0000256" key="2">
    <source>
        <dbReference type="ARBA" id="ARBA00022917"/>
    </source>
</evidence>
<gene>
    <name evidence="4" type="ORF">AT575_05800</name>
</gene>
<keyword evidence="2" id="KW-0648">Protein biosynthesis</keyword>
<dbReference type="OrthoDB" id="9798587at2"/>
<dbReference type="Gene3D" id="3.90.960.10">
    <property type="entry name" value="YbaK/aminoacyl-tRNA synthetase-associated domain"/>
    <property type="match status" value="1"/>
</dbReference>
<dbReference type="Pfam" id="PF04073">
    <property type="entry name" value="tRNA_edit"/>
    <property type="match status" value="1"/>
</dbReference>
<name>A0A2N8LBU2_9STRE</name>
<sequence>MSAFEELAKALAKKNISYDMVEHPAAFTTEEADAYIEGHEGVRTKSMFLTNKKKTAYYLVIMDDSKPLDMDSFKDLVHANRIRMASPQSLEEKMGLSPGVVSPFGLINNSEKDIHVYFDTEILDQPIQTFHPNDNTKTIFVKTEDVLRFIEDLGFEVHKVNL</sequence>
<dbReference type="InterPro" id="IPR007214">
    <property type="entry name" value="YbaK/aa-tRNA-synth-assoc-dom"/>
</dbReference>
<comment type="similarity">
    <text evidence="1">Belongs to the PRORSD1 family.</text>
</comment>
<dbReference type="GO" id="GO:0006412">
    <property type="term" value="P:translation"/>
    <property type="evidence" value="ECO:0007669"/>
    <property type="project" value="UniProtKB-KW"/>
</dbReference>
<organism evidence="4 5">
    <name type="scientific">Streptococcus penaeicida</name>
    <dbReference type="NCBI Taxonomy" id="1765960"/>
    <lineage>
        <taxon>Bacteria</taxon>
        <taxon>Bacillati</taxon>
        <taxon>Bacillota</taxon>
        <taxon>Bacilli</taxon>
        <taxon>Lactobacillales</taxon>
        <taxon>Streptococcaceae</taxon>
        <taxon>Streptococcus</taxon>
    </lineage>
</organism>